<dbReference type="EMBL" id="FNTD01000004">
    <property type="protein sequence ID" value="SED52021.1"/>
    <property type="molecule type" value="Genomic_DNA"/>
</dbReference>
<keyword evidence="1" id="KW-0812">Transmembrane</keyword>
<keyword evidence="1" id="KW-1133">Transmembrane helix</keyword>
<name>A0A1H5BCQ4_9ACTN</name>
<organism evidence="2 3">
    <name type="scientific">Streptomyces misionensis</name>
    <dbReference type="NCBI Taxonomy" id="67331"/>
    <lineage>
        <taxon>Bacteria</taxon>
        <taxon>Bacillati</taxon>
        <taxon>Actinomycetota</taxon>
        <taxon>Actinomycetes</taxon>
        <taxon>Kitasatosporales</taxon>
        <taxon>Streptomycetaceae</taxon>
        <taxon>Streptomyces</taxon>
    </lineage>
</organism>
<accession>A0A1H5BCQ4</accession>
<protein>
    <submittedName>
        <fullName evidence="2">Uncharacterized protein</fullName>
    </submittedName>
</protein>
<evidence type="ECO:0000256" key="1">
    <source>
        <dbReference type="SAM" id="Phobius"/>
    </source>
</evidence>
<sequence>MSQAASRGFPWALAGFWIVAVMAAPGIISALTSGRTRTTSLLVCIGVELLIIAGVGLFLRARGRT</sequence>
<dbReference type="RefSeq" id="WP_070026970.1">
    <property type="nucleotide sequence ID" value="NZ_FNTD01000004.1"/>
</dbReference>
<dbReference type="GeneID" id="95514122"/>
<feature type="transmembrane region" description="Helical" evidence="1">
    <location>
        <begin position="12"/>
        <end position="32"/>
    </location>
</feature>
<keyword evidence="1" id="KW-0472">Membrane</keyword>
<feature type="transmembrane region" description="Helical" evidence="1">
    <location>
        <begin position="38"/>
        <end position="59"/>
    </location>
</feature>
<dbReference type="AlphaFoldDB" id="A0A1H5BCQ4"/>
<evidence type="ECO:0000313" key="2">
    <source>
        <dbReference type="EMBL" id="SED52021.1"/>
    </source>
</evidence>
<reference evidence="2 3" key="1">
    <citation type="submission" date="2016-10" db="EMBL/GenBank/DDBJ databases">
        <authorList>
            <person name="de Groot N.N."/>
        </authorList>
    </citation>
    <scope>NUCLEOTIDE SEQUENCE [LARGE SCALE GENOMIC DNA]</scope>
    <source>
        <strain evidence="2 3">DSM 40306</strain>
    </source>
</reference>
<dbReference type="STRING" id="67331.SAMN04490357_5037"/>
<gene>
    <name evidence="2" type="ORF">SAMN04490357_5037</name>
</gene>
<evidence type="ECO:0000313" key="3">
    <source>
        <dbReference type="Proteomes" id="UP000182375"/>
    </source>
</evidence>
<proteinExistence type="predicted"/>
<dbReference type="Proteomes" id="UP000182375">
    <property type="component" value="Unassembled WGS sequence"/>
</dbReference>